<dbReference type="Proteomes" id="UP000193144">
    <property type="component" value="Unassembled WGS sequence"/>
</dbReference>
<organism evidence="1 2">
    <name type="scientific">Clohesyomyces aquaticus</name>
    <dbReference type="NCBI Taxonomy" id="1231657"/>
    <lineage>
        <taxon>Eukaryota</taxon>
        <taxon>Fungi</taxon>
        <taxon>Dikarya</taxon>
        <taxon>Ascomycota</taxon>
        <taxon>Pezizomycotina</taxon>
        <taxon>Dothideomycetes</taxon>
        <taxon>Pleosporomycetidae</taxon>
        <taxon>Pleosporales</taxon>
        <taxon>Lindgomycetaceae</taxon>
        <taxon>Clohesyomyces</taxon>
    </lineage>
</organism>
<accession>A0A1Y1Y7F9</accession>
<evidence type="ECO:0000313" key="1">
    <source>
        <dbReference type="EMBL" id="ORX93514.1"/>
    </source>
</evidence>
<gene>
    <name evidence="1" type="ORF">BCR34DRAFT_580457</name>
</gene>
<name>A0A1Y1Y7F9_9PLEO</name>
<sequence length="110" mass="12040">MLLDRAARLGLTSAKCSHFRARGTDHVKKLFSDPSVEPMAGCVDILSSKTTPHLLAVSSFQSRHRKGSAFYLTECGKHIMAAWPSFVNSKPPCFGVDILIGQKPCHINKS</sequence>
<proteinExistence type="predicted"/>
<protein>
    <submittedName>
        <fullName evidence="1">Uncharacterized protein</fullName>
    </submittedName>
</protein>
<keyword evidence="2" id="KW-1185">Reference proteome</keyword>
<evidence type="ECO:0000313" key="2">
    <source>
        <dbReference type="Proteomes" id="UP000193144"/>
    </source>
</evidence>
<comment type="caution">
    <text evidence="1">The sequence shown here is derived from an EMBL/GenBank/DDBJ whole genome shotgun (WGS) entry which is preliminary data.</text>
</comment>
<dbReference type="AlphaFoldDB" id="A0A1Y1Y7F9"/>
<reference evidence="1 2" key="1">
    <citation type="submission" date="2016-07" db="EMBL/GenBank/DDBJ databases">
        <title>Pervasive Adenine N6-methylation of Active Genes in Fungi.</title>
        <authorList>
            <consortium name="DOE Joint Genome Institute"/>
            <person name="Mondo S.J."/>
            <person name="Dannebaum R.O."/>
            <person name="Kuo R.C."/>
            <person name="Labutti K."/>
            <person name="Haridas S."/>
            <person name="Kuo A."/>
            <person name="Salamov A."/>
            <person name="Ahrendt S.R."/>
            <person name="Lipzen A."/>
            <person name="Sullivan W."/>
            <person name="Andreopoulos W.B."/>
            <person name="Clum A."/>
            <person name="Lindquist E."/>
            <person name="Daum C."/>
            <person name="Ramamoorthy G.K."/>
            <person name="Gryganskyi A."/>
            <person name="Culley D."/>
            <person name="Magnuson J.K."/>
            <person name="James T.Y."/>
            <person name="O'Malley M.A."/>
            <person name="Stajich J.E."/>
            <person name="Spatafora J.W."/>
            <person name="Visel A."/>
            <person name="Grigoriev I.V."/>
        </authorList>
    </citation>
    <scope>NUCLEOTIDE SEQUENCE [LARGE SCALE GENOMIC DNA]</scope>
    <source>
        <strain evidence="1 2">CBS 115471</strain>
    </source>
</reference>
<dbReference type="EMBL" id="MCFA01000337">
    <property type="protein sequence ID" value="ORX93514.1"/>
    <property type="molecule type" value="Genomic_DNA"/>
</dbReference>